<evidence type="ECO:0000313" key="2">
    <source>
        <dbReference type="Proteomes" id="UP000183185"/>
    </source>
</evidence>
<evidence type="ECO:0000313" key="1">
    <source>
        <dbReference type="EMBL" id="OJE52533.1"/>
    </source>
</evidence>
<name>A0AA44R9V1_9BACI</name>
<reference evidence="1 2" key="1">
    <citation type="submission" date="2016-06" db="EMBL/GenBank/DDBJ databases">
        <title>First insights into the genetic diversity and population structure of in the Bacillus cereus group bacteria from diverse marine environments.</title>
        <authorList>
            <person name="Liu Y."/>
            <person name="Lai Q."/>
            <person name="Shao Z."/>
        </authorList>
    </citation>
    <scope>NUCLEOTIDE SEQUENCE [LARGE SCALE GENOMIC DNA]</scope>
    <source>
        <strain evidence="1 2">TD42</strain>
    </source>
</reference>
<sequence>MAEILNNELNRELSTNHILYGKKAVAVAKREDNDDVIYWIIELEKYAIVHLTYTKETSSEYPKTQLFTLKELEKHCKEVAEFYKANGVFTSRGCILPFVNNKYPF</sequence>
<organism evidence="1 2">
    <name type="scientific">Bacillus proteolyticus</name>
    <dbReference type="NCBI Taxonomy" id="2026192"/>
    <lineage>
        <taxon>Bacteria</taxon>
        <taxon>Bacillati</taxon>
        <taxon>Bacillota</taxon>
        <taxon>Bacilli</taxon>
        <taxon>Bacillales</taxon>
        <taxon>Bacillaceae</taxon>
        <taxon>Bacillus</taxon>
        <taxon>Bacillus cereus group</taxon>
    </lineage>
</organism>
<dbReference type="EMBL" id="MACH01000001">
    <property type="protein sequence ID" value="OJE52533.1"/>
    <property type="molecule type" value="Genomic_DNA"/>
</dbReference>
<gene>
    <name evidence="1" type="ORF">BAQ49_00010</name>
</gene>
<dbReference type="Proteomes" id="UP000183185">
    <property type="component" value="Unassembled WGS sequence"/>
</dbReference>
<dbReference type="AlphaFoldDB" id="A0AA44R9V1"/>
<protein>
    <submittedName>
        <fullName evidence="1">Uncharacterized protein</fullName>
    </submittedName>
</protein>
<comment type="caution">
    <text evidence="1">The sequence shown here is derived from an EMBL/GenBank/DDBJ whole genome shotgun (WGS) entry which is preliminary data.</text>
</comment>
<accession>A0AA44R9V1</accession>
<proteinExistence type="predicted"/>